<sequence>MSTLFIVSLVVAVVALALIVVLMWRARRAKRPPKPSVAPQPKQSRWKSLFDALRRRFAVIERAVRYVLARRDWRYRSPWLLLMGLPGDGKSSVAASIPPAMLHRKTRSDSRQEAYLKSCTPYAHWHFLDQGMLLDPESGVSLPPGNTEVDARWNSLLEDIDSLRPDRALDGIVWVVSAERLLRGDDAALTEDAAHAFRRIQEVQEAFAFALPVYVVVSHSDAVQGFDAFWKAQPEALRAEMIGWSSPTINDNGTPDAWVEEAFGKLSRGLRDLVLDAAASHDHIDDVDDFFLFPRAMGGLQSALQRYLGIVFKPNSYETRAFCRGIYFTGAIRAENVKSDSPRRDIAFVEGFLRDKVFAERRLAQRTQRGFFARNRLIRRIQVGMVAAALLLAAALPWSTWRLHAQVDALRSALVDIHLSAKAQHEGCLGRDHVYGLIAQVAQLDTHIGRVAIPLSWVDDRVSDGVAREVSSKTLGSVVFPALACQLRQRMLELSRTTLTTKNGNSTPGQDFDAERGQLTQMLNALSTLETNLDRLARLSEPGLRSRRKAELQELSALALYVYGKPLPAVAMRPRSALTTALAETTYGNAPHLSSQQRDSYTKRIDSMVRQVRDDLLDDVDSGPRLLGRLQATRAPILDPLRNFNDWLDWINSSWLTSTAYDNPCERTRRAITPGIEQLIGIHHYDDSLRNALSYLNEKSCYQPAVDSLRQAHLAPYGSLFVVDAATEQLQGISPGFQREATGLKALATLGFAQVKTLQPFSCDGSVSGWKSGTFTEVLTQLRDYQNFIAAQLPPSGQSGSDDTPLYQRLALTQLDAVAESDIAQNQLGAPDTQDAAGLDATSQLDRELAAESNHLSTALGPILQAQQQLRQLQLTPLANRVGQCMRNYASDRLADVSGLAVASQLYDPPVQSADDSSNSVFDLGPPAVVQSYLSRQLERVQVLAGYAAPFVTLLKNSTGTNDSQRKNDQTDAFWGNTIDALNSAVQFSDPAGQTAKLDDFFVKQLQPMTYDNCAATLAAYKGSTLGNDLFSKRREAMEKVASMACTGHGQSSMDLHYYRIAMLFNSQIAGRYPFGAAGTHDVSLSNVRAFFVYYDSEKPELETWLKTAQGDKAAKMRDFVAKLDAVESFLAGNLLAKPQPKPLDLGVGFRAMPQKSPYSDQLIAWNLSSDGSAATWPNGDSTLPWNYGQSLTLSLQWATGSRFMPLPDASQRDLQVSGDDALFSASGPWALLHLLDLHHASSVTTDSMNPGRQWLQFNVPMIHRDSTGKSSASASTTSPQRATFYLTLDLSAQDPKTKKPTSLDLPVFPQNAPVLW</sequence>
<dbReference type="InterPro" id="IPR053156">
    <property type="entry name" value="T6SS_TssM-like"/>
</dbReference>
<evidence type="ECO:0000313" key="3">
    <source>
        <dbReference type="EMBL" id="NKZ40181.1"/>
    </source>
</evidence>
<keyword evidence="1" id="KW-0812">Transmembrane</keyword>
<keyword evidence="1" id="KW-1133">Transmembrane helix</keyword>
<evidence type="ECO:0000256" key="1">
    <source>
        <dbReference type="SAM" id="Phobius"/>
    </source>
</evidence>
<dbReference type="PANTHER" id="PTHR36153">
    <property type="entry name" value="INNER MEMBRANE PROTEIN-RELATED"/>
    <property type="match status" value="1"/>
</dbReference>
<organism evidence="3 4">
    <name type="scientific">Oleiagrimonas citrea</name>
    <dbReference type="NCBI Taxonomy" id="1665687"/>
    <lineage>
        <taxon>Bacteria</taxon>
        <taxon>Pseudomonadati</taxon>
        <taxon>Pseudomonadota</taxon>
        <taxon>Gammaproteobacteria</taxon>
        <taxon>Lysobacterales</taxon>
        <taxon>Rhodanobacteraceae</taxon>
        <taxon>Oleiagrimonas</taxon>
    </lineage>
</organism>
<feature type="transmembrane region" description="Helical" evidence="1">
    <location>
        <begin position="383"/>
        <end position="401"/>
    </location>
</feature>
<reference evidence="3 4" key="1">
    <citation type="journal article" date="2017" name="Int. J. Syst. Evol. Microbiol.">
        <title>Oleiagrimonas citrea sp. nov., a marine bacterium isolated from tidal flat sediment and emended description of the genus Oleiagrimonas Fang et al. 2015 and Oleiagrimonas soli.</title>
        <authorList>
            <person name="Yang S.H."/>
            <person name="Seo H.S."/>
            <person name="Seong C.N."/>
            <person name="Kwon K.K."/>
        </authorList>
    </citation>
    <scope>NUCLEOTIDE SEQUENCE [LARGE SCALE GENOMIC DNA]</scope>
    <source>
        <strain evidence="3 4">MEBiC09124</strain>
    </source>
</reference>
<name>A0A846ZS30_9GAMM</name>
<dbReference type="Pfam" id="PF14331">
    <property type="entry name" value="IcmF-related_N"/>
    <property type="match status" value="1"/>
</dbReference>
<proteinExistence type="predicted"/>
<feature type="transmembrane region" description="Helical" evidence="1">
    <location>
        <begin position="6"/>
        <end position="24"/>
    </location>
</feature>
<dbReference type="InterPro" id="IPR025743">
    <property type="entry name" value="TssM1_N"/>
</dbReference>
<protein>
    <recommendedName>
        <fullName evidence="2">Type VI secretion system component TssM1 N-terminal domain-containing protein</fullName>
    </recommendedName>
</protein>
<feature type="domain" description="Type VI secretion system component TssM1 N-terminal" evidence="2">
    <location>
        <begin position="151"/>
        <end position="381"/>
    </location>
</feature>
<evidence type="ECO:0000259" key="2">
    <source>
        <dbReference type="Pfam" id="PF14331"/>
    </source>
</evidence>
<dbReference type="Proteomes" id="UP000541636">
    <property type="component" value="Unassembled WGS sequence"/>
</dbReference>
<keyword evidence="4" id="KW-1185">Reference proteome</keyword>
<comment type="caution">
    <text evidence="3">The sequence shown here is derived from an EMBL/GenBank/DDBJ whole genome shotgun (WGS) entry which is preliminary data.</text>
</comment>
<gene>
    <name evidence="3" type="ORF">HF690_14570</name>
</gene>
<dbReference type="EMBL" id="JAAZQD010000007">
    <property type="protein sequence ID" value="NKZ40181.1"/>
    <property type="molecule type" value="Genomic_DNA"/>
</dbReference>
<dbReference type="RefSeq" id="WP_168609969.1">
    <property type="nucleotide sequence ID" value="NZ_JAAZQD010000007.1"/>
</dbReference>
<keyword evidence="1" id="KW-0472">Membrane</keyword>
<evidence type="ECO:0000313" key="4">
    <source>
        <dbReference type="Proteomes" id="UP000541636"/>
    </source>
</evidence>
<accession>A0A846ZS30</accession>
<dbReference type="PANTHER" id="PTHR36153:SF1">
    <property type="entry name" value="TYPE VI SECRETION SYSTEM COMPONENT TSSM1"/>
    <property type="match status" value="1"/>
</dbReference>